<protein>
    <recommendedName>
        <fullName evidence="1">Carrier domain-containing protein</fullName>
    </recommendedName>
</protein>
<dbReference type="Gene3D" id="1.10.1200.10">
    <property type="entry name" value="ACP-like"/>
    <property type="match status" value="1"/>
</dbReference>
<dbReference type="AlphaFoldDB" id="K5ZDV2"/>
<dbReference type="EMBL" id="AGZO01000031">
    <property type="protein sequence ID" value="EKN09385.1"/>
    <property type="molecule type" value="Genomic_DNA"/>
</dbReference>
<reference evidence="2 3" key="1">
    <citation type="submission" date="2012-02" db="EMBL/GenBank/DDBJ databases">
        <title>The Genome Sequence of Parabacteroides goldsteinii CL02T12C30.</title>
        <authorList>
            <consortium name="The Broad Institute Genome Sequencing Platform"/>
            <person name="Earl A."/>
            <person name="Ward D."/>
            <person name="Feldgarden M."/>
            <person name="Gevers D."/>
            <person name="Zitomersky N.L."/>
            <person name="Coyne M.J."/>
            <person name="Comstock L.E."/>
            <person name="Young S.K."/>
            <person name="Zeng Q."/>
            <person name="Gargeya S."/>
            <person name="Fitzgerald M."/>
            <person name="Haas B."/>
            <person name="Abouelleil A."/>
            <person name="Alvarado L."/>
            <person name="Arachchi H.M."/>
            <person name="Berlin A."/>
            <person name="Chapman S.B."/>
            <person name="Gearin G."/>
            <person name="Goldberg J."/>
            <person name="Griggs A."/>
            <person name="Gujja S."/>
            <person name="Hansen M."/>
            <person name="Heiman D."/>
            <person name="Howarth C."/>
            <person name="Larimer J."/>
            <person name="Lui A."/>
            <person name="MacDonald P.J.P."/>
            <person name="McCowen C."/>
            <person name="Montmayeur A."/>
            <person name="Murphy C."/>
            <person name="Neiman D."/>
            <person name="Pearson M."/>
            <person name="Priest M."/>
            <person name="Roberts A."/>
            <person name="Saif S."/>
            <person name="Shea T."/>
            <person name="Sisk P."/>
            <person name="Stolte C."/>
            <person name="Sykes S."/>
            <person name="Wortman J."/>
            <person name="Nusbaum C."/>
            <person name="Birren B."/>
        </authorList>
    </citation>
    <scope>NUCLEOTIDE SEQUENCE [LARGE SCALE GENOMIC DNA]</scope>
    <source>
        <strain evidence="2 3">CL02T12C30</strain>
    </source>
</reference>
<name>K5ZDV2_9BACT</name>
<dbReference type="OrthoDB" id="675004at2"/>
<feature type="domain" description="Carrier" evidence="1">
    <location>
        <begin position="11"/>
        <end position="68"/>
    </location>
</feature>
<dbReference type="Pfam" id="PF00550">
    <property type="entry name" value="PP-binding"/>
    <property type="match status" value="1"/>
</dbReference>
<dbReference type="InterPro" id="IPR009081">
    <property type="entry name" value="PP-bd_ACP"/>
</dbReference>
<organism evidence="2 3">
    <name type="scientific">Parabacteroides goldsteinii CL02T12C30</name>
    <dbReference type="NCBI Taxonomy" id="999418"/>
    <lineage>
        <taxon>Bacteria</taxon>
        <taxon>Pseudomonadati</taxon>
        <taxon>Bacteroidota</taxon>
        <taxon>Bacteroidia</taxon>
        <taxon>Bacteroidales</taxon>
        <taxon>Tannerellaceae</taxon>
        <taxon>Parabacteroides</taxon>
    </lineage>
</organism>
<evidence type="ECO:0000313" key="3">
    <source>
        <dbReference type="Proteomes" id="UP000006330"/>
    </source>
</evidence>
<dbReference type="InterPro" id="IPR036736">
    <property type="entry name" value="ACP-like_sf"/>
</dbReference>
<comment type="caution">
    <text evidence="2">The sequence shown here is derived from an EMBL/GenBank/DDBJ whole genome shotgun (WGS) entry which is preliminary data.</text>
</comment>
<proteinExistence type="predicted"/>
<accession>K5ZDV2</accession>
<sequence length="76" mass="8738">MELKDFIENFAAQFDDTDASEIKAETVFKELEEWSSLTALSVIAMVDEEYDVKVKGDDIRKSQTVNDLFMIVKSRI</sequence>
<gene>
    <name evidence="2" type="ORF">HMPREF1076_04414</name>
</gene>
<evidence type="ECO:0000313" key="2">
    <source>
        <dbReference type="EMBL" id="EKN09385.1"/>
    </source>
</evidence>
<dbReference type="RefSeq" id="WP_007657887.1">
    <property type="nucleotide sequence ID" value="NZ_JH976475.1"/>
</dbReference>
<dbReference type="SUPFAM" id="SSF47336">
    <property type="entry name" value="ACP-like"/>
    <property type="match status" value="1"/>
</dbReference>
<dbReference type="PATRIC" id="fig|999418.3.peg.4490"/>
<dbReference type="Proteomes" id="UP000006330">
    <property type="component" value="Unassembled WGS sequence"/>
</dbReference>
<evidence type="ECO:0000259" key="1">
    <source>
        <dbReference type="Pfam" id="PF00550"/>
    </source>
</evidence>
<dbReference type="HOGENOM" id="CLU_108696_20_5_10"/>